<accession>A0A9P0M3A7</accession>
<organism evidence="4 5">
    <name type="scientific">Acanthoscelides obtectus</name>
    <name type="common">Bean weevil</name>
    <name type="synonym">Bruchus obtectus</name>
    <dbReference type="NCBI Taxonomy" id="200917"/>
    <lineage>
        <taxon>Eukaryota</taxon>
        <taxon>Metazoa</taxon>
        <taxon>Ecdysozoa</taxon>
        <taxon>Arthropoda</taxon>
        <taxon>Hexapoda</taxon>
        <taxon>Insecta</taxon>
        <taxon>Pterygota</taxon>
        <taxon>Neoptera</taxon>
        <taxon>Endopterygota</taxon>
        <taxon>Coleoptera</taxon>
        <taxon>Polyphaga</taxon>
        <taxon>Cucujiformia</taxon>
        <taxon>Chrysomeloidea</taxon>
        <taxon>Chrysomelidae</taxon>
        <taxon>Bruchinae</taxon>
        <taxon>Bruchini</taxon>
        <taxon>Acanthoscelides</taxon>
    </lineage>
</organism>
<dbReference type="AlphaFoldDB" id="A0A9P0M3A7"/>
<keyword evidence="3" id="KW-0576">Peroxisome</keyword>
<protein>
    <recommendedName>
        <fullName evidence="2 3">Peroxisomal membrane protein PEX16</fullName>
    </recommendedName>
</protein>
<evidence type="ECO:0000256" key="1">
    <source>
        <dbReference type="ARBA" id="ARBA00009505"/>
    </source>
</evidence>
<proteinExistence type="inferred from homology"/>
<dbReference type="EMBL" id="CAKOFQ010007617">
    <property type="protein sequence ID" value="CAH2005025.1"/>
    <property type="molecule type" value="Genomic_DNA"/>
</dbReference>
<sequence length="378" mass="43298">MNMSSLLFSLPEFYNSYKAWVSKNPTSVGDWENIAKWVSYFVAGRLNNSQIVSELIYCLSNLLVMLNDIIIKKSTHIYSTAPADKVKLWLTVVEYSEVFLELTATNLCGNVGKWIVVTSIQIFKCVSRLILIYHYKESMVEHPPIPSLNRQNLKNPNCSNSIADTSCGQFEAVSFTLRRSGRIIRKVDAAPPVGSFKVIRLHYSKENAEDLTNQSIKSKKDKIGIRTWKPLQPPPNYSCENDQSIEQALVGKQLIAEIIFIVKPMVHLASMACFGTRAWKPYFIALAIDLSSLQLYKSCKRNSLSTLTQQQRLQLSKRTLLLVMYLVRSPMYEKYSKDKINGLLLGLSKYVPLARLICDPLSQYMPYWQSMYFHMWSK</sequence>
<comment type="subcellular location">
    <subcellularLocation>
        <location evidence="3">Peroxisome membrane</location>
    </subcellularLocation>
</comment>
<dbReference type="OrthoDB" id="2021143at2759"/>
<keyword evidence="3" id="KW-0962">Peroxisome biogenesis</keyword>
<dbReference type="PANTHER" id="PTHR13299:SF0">
    <property type="entry name" value="PEROXISOMAL MEMBRANE PROTEIN PEX16"/>
    <property type="match status" value="1"/>
</dbReference>
<comment type="similarity">
    <text evidence="1 3">Belongs to the peroxin-16 family.</text>
</comment>
<evidence type="ECO:0000313" key="5">
    <source>
        <dbReference type="Proteomes" id="UP001152888"/>
    </source>
</evidence>
<reference evidence="4" key="1">
    <citation type="submission" date="2022-03" db="EMBL/GenBank/DDBJ databases">
        <authorList>
            <person name="Sayadi A."/>
        </authorList>
    </citation>
    <scope>NUCLEOTIDE SEQUENCE</scope>
</reference>
<dbReference type="GO" id="GO:0005778">
    <property type="term" value="C:peroxisomal membrane"/>
    <property type="evidence" value="ECO:0007669"/>
    <property type="project" value="UniProtKB-SubCell"/>
</dbReference>
<name>A0A9P0M3A7_ACAOB</name>
<gene>
    <name evidence="4" type="ORF">ACAOBT_LOCUS28305</name>
</gene>
<dbReference type="InterPro" id="IPR013919">
    <property type="entry name" value="Pex16"/>
</dbReference>
<evidence type="ECO:0000256" key="2">
    <source>
        <dbReference type="ARBA" id="ARBA00018577"/>
    </source>
</evidence>
<dbReference type="PANTHER" id="PTHR13299">
    <property type="entry name" value="PEROXISOMAL MEMBRANE PROTEIN PEX16"/>
    <property type="match status" value="1"/>
</dbReference>
<comment type="caution">
    <text evidence="4">The sequence shown here is derived from an EMBL/GenBank/DDBJ whole genome shotgun (WGS) entry which is preliminary data.</text>
</comment>
<dbReference type="Pfam" id="PF08610">
    <property type="entry name" value="Pex16"/>
    <property type="match status" value="1"/>
</dbReference>
<dbReference type="Proteomes" id="UP001152888">
    <property type="component" value="Unassembled WGS sequence"/>
</dbReference>
<keyword evidence="5" id="KW-1185">Reference proteome</keyword>
<evidence type="ECO:0000256" key="3">
    <source>
        <dbReference type="RuleBase" id="RU365003"/>
    </source>
</evidence>
<dbReference type="GO" id="GO:0007031">
    <property type="term" value="P:peroxisome organization"/>
    <property type="evidence" value="ECO:0007669"/>
    <property type="project" value="UniProtKB-KW"/>
</dbReference>
<evidence type="ECO:0000313" key="4">
    <source>
        <dbReference type="EMBL" id="CAH2005025.1"/>
    </source>
</evidence>